<accession>A0ABW7T4L5</accession>
<protein>
    <submittedName>
        <fullName evidence="1">Uncharacterized protein</fullName>
    </submittedName>
</protein>
<comment type="caution">
    <text evidence="1">The sequence shown here is derived from an EMBL/GenBank/DDBJ whole genome shotgun (WGS) entry which is preliminary data.</text>
</comment>
<name>A0ABW7T4L5_9ACTN</name>
<keyword evidence="2" id="KW-1185">Reference proteome</keyword>
<proteinExistence type="predicted"/>
<evidence type="ECO:0000313" key="1">
    <source>
        <dbReference type="EMBL" id="MFI0912450.1"/>
    </source>
</evidence>
<organism evidence="1 2">
    <name type="scientific">Streptomyces abikoensis</name>
    <dbReference type="NCBI Taxonomy" id="97398"/>
    <lineage>
        <taxon>Bacteria</taxon>
        <taxon>Bacillati</taxon>
        <taxon>Actinomycetota</taxon>
        <taxon>Actinomycetes</taxon>
        <taxon>Kitasatosporales</taxon>
        <taxon>Streptomycetaceae</taxon>
        <taxon>Streptomyces</taxon>
    </lineage>
</organism>
<dbReference type="EMBL" id="JBIRRB010000006">
    <property type="protein sequence ID" value="MFI0912450.1"/>
    <property type="molecule type" value="Genomic_DNA"/>
</dbReference>
<evidence type="ECO:0000313" key="2">
    <source>
        <dbReference type="Proteomes" id="UP001611162"/>
    </source>
</evidence>
<reference evidence="1 2" key="1">
    <citation type="submission" date="2024-10" db="EMBL/GenBank/DDBJ databases">
        <title>The Natural Products Discovery Center: Release of the First 8490 Sequenced Strains for Exploring Actinobacteria Biosynthetic Diversity.</title>
        <authorList>
            <person name="Kalkreuter E."/>
            <person name="Kautsar S.A."/>
            <person name="Yang D."/>
            <person name="Bader C.D."/>
            <person name="Teijaro C.N."/>
            <person name="Fluegel L."/>
            <person name="Davis C.M."/>
            <person name="Simpson J.R."/>
            <person name="Lauterbach L."/>
            <person name="Steele A.D."/>
            <person name="Gui C."/>
            <person name="Meng S."/>
            <person name="Li G."/>
            <person name="Viehrig K."/>
            <person name="Ye F."/>
            <person name="Su P."/>
            <person name="Kiefer A.F."/>
            <person name="Nichols A."/>
            <person name="Cepeda A.J."/>
            <person name="Yan W."/>
            <person name="Fan B."/>
            <person name="Jiang Y."/>
            <person name="Adhikari A."/>
            <person name="Zheng C.-J."/>
            <person name="Schuster L."/>
            <person name="Cowan T.M."/>
            <person name="Smanski M.J."/>
            <person name="Chevrette M.G."/>
            <person name="De Carvalho L.P.S."/>
            <person name="Shen B."/>
        </authorList>
    </citation>
    <scope>NUCLEOTIDE SEQUENCE [LARGE SCALE GENOMIC DNA]</scope>
    <source>
        <strain evidence="1 2">NPDC020979</strain>
    </source>
</reference>
<dbReference type="Proteomes" id="UP001611162">
    <property type="component" value="Unassembled WGS sequence"/>
</dbReference>
<dbReference type="RefSeq" id="WP_397613335.1">
    <property type="nucleotide sequence ID" value="NZ_JBIRRB010000006.1"/>
</dbReference>
<gene>
    <name evidence="1" type="ORF">ACH4TF_18565</name>
</gene>
<sequence>MTTPQTEPAPGELARALVEAGVPADEARNRELLLSLAAPPPPGTDDELSRTVETIRTHIADPTHRSVPGELVHQWRVALDRHHRHLPTSITRALRRPGTWLDHQMSLAHLLTHLGADSYWGEQETIPFAEINTAVHLWGHR</sequence>